<dbReference type="PANTHER" id="PTHR30146">
    <property type="entry name" value="LACI-RELATED TRANSCRIPTIONAL REPRESSOR"/>
    <property type="match status" value="1"/>
</dbReference>
<dbReference type="OrthoDB" id="3227375at2"/>
<dbReference type="Gene3D" id="3.40.50.2300">
    <property type="match status" value="2"/>
</dbReference>
<dbReference type="InterPro" id="IPR000843">
    <property type="entry name" value="HTH_LacI"/>
</dbReference>
<reference evidence="6" key="1">
    <citation type="submission" date="2018-12" db="EMBL/GenBank/DDBJ databases">
        <title>Tengunoibacter tsumagoiensis gen. nov., sp. nov., Dictyobacter kobayashii sp. nov., D. alpinus sp. nov., and D. joshuensis sp. nov. and description of Dictyobacteraceae fam. nov. within the order Ktedonobacterales isolated from Tengu-no-mugimeshi.</title>
        <authorList>
            <person name="Wang C.M."/>
            <person name="Zheng Y."/>
            <person name="Sakai Y."/>
            <person name="Toyoda A."/>
            <person name="Minakuchi Y."/>
            <person name="Abe K."/>
            <person name="Yokota A."/>
            <person name="Yabe S."/>
        </authorList>
    </citation>
    <scope>NUCLEOTIDE SEQUENCE [LARGE SCALE GENOMIC DNA]</scope>
    <source>
        <strain evidence="6">Uno16</strain>
    </source>
</reference>
<name>A0A402BHY9_9CHLR</name>
<keyword evidence="6" id="KW-1185">Reference proteome</keyword>
<dbReference type="Pfam" id="PF00356">
    <property type="entry name" value="LacI"/>
    <property type="match status" value="1"/>
</dbReference>
<dbReference type="AlphaFoldDB" id="A0A402BHY9"/>
<evidence type="ECO:0000259" key="4">
    <source>
        <dbReference type="PROSITE" id="PS50932"/>
    </source>
</evidence>
<dbReference type="PANTHER" id="PTHR30146:SF109">
    <property type="entry name" value="HTH-TYPE TRANSCRIPTIONAL REGULATOR GALS"/>
    <property type="match status" value="1"/>
</dbReference>
<dbReference type="InterPro" id="IPR028082">
    <property type="entry name" value="Peripla_BP_I"/>
</dbReference>
<evidence type="ECO:0000313" key="6">
    <source>
        <dbReference type="Proteomes" id="UP000287171"/>
    </source>
</evidence>
<dbReference type="CDD" id="cd06267">
    <property type="entry name" value="PBP1_LacI_sugar_binding-like"/>
    <property type="match status" value="1"/>
</dbReference>
<organism evidence="5 6">
    <name type="scientific">Dictyobacter alpinus</name>
    <dbReference type="NCBI Taxonomy" id="2014873"/>
    <lineage>
        <taxon>Bacteria</taxon>
        <taxon>Bacillati</taxon>
        <taxon>Chloroflexota</taxon>
        <taxon>Ktedonobacteria</taxon>
        <taxon>Ktedonobacterales</taxon>
        <taxon>Dictyobacteraceae</taxon>
        <taxon>Dictyobacter</taxon>
    </lineage>
</organism>
<protein>
    <submittedName>
        <fullName evidence="5">LacI family transcriptional regulator</fullName>
    </submittedName>
</protein>
<proteinExistence type="predicted"/>
<keyword evidence="2" id="KW-0238">DNA-binding</keyword>
<dbReference type="Pfam" id="PF13377">
    <property type="entry name" value="Peripla_BP_3"/>
    <property type="match status" value="1"/>
</dbReference>
<evidence type="ECO:0000256" key="3">
    <source>
        <dbReference type="ARBA" id="ARBA00023163"/>
    </source>
</evidence>
<dbReference type="Gene3D" id="1.10.260.40">
    <property type="entry name" value="lambda repressor-like DNA-binding domains"/>
    <property type="match status" value="1"/>
</dbReference>
<comment type="caution">
    <text evidence="5">The sequence shown here is derived from an EMBL/GenBank/DDBJ whole genome shotgun (WGS) entry which is preliminary data.</text>
</comment>
<sequence length="387" mass="42771">MILSLALFSTLTIISLSPILMLNYARFLAATQNRFFSMKKNEQARRVSLRDVARQAGVSIGTASNVFSGNAWVAPETRLLVTATAIEMGYSPRVSRPTDVTDSKTTTLSFLVRGTPIPLSINPYYAPILNGVEKACSAHGMSLMYSVVDENVEDSSELPLMIQRREVQGILVVDYFKPAFFSILEELGLPFVLVEHKLDTARTDSVTVDDEHGGYLATRYLLEHGHVSPPPAMITAPPQLLSVSRRLAGYRRALNEYGLQERADYVRMGDLNITGGYNEMQALLQLPEVPSAVFCCNDITALGALNALKEHGISVPDQCSLIGYDDIDLAAQMNPPLTTVKSETELLGLQGVWHLLERMKYPQLAARHTLLEVQLIERASVKQYTKP</sequence>
<dbReference type="GO" id="GO:0000976">
    <property type="term" value="F:transcription cis-regulatory region binding"/>
    <property type="evidence" value="ECO:0007669"/>
    <property type="project" value="TreeGrafter"/>
</dbReference>
<feature type="domain" description="HTH lacI-type" evidence="4">
    <location>
        <begin position="47"/>
        <end position="101"/>
    </location>
</feature>
<dbReference type="Proteomes" id="UP000287171">
    <property type="component" value="Unassembled WGS sequence"/>
</dbReference>
<dbReference type="SUPFAM" id="SSF53822">
    <property type="entry name" value="Periplasmic binding protein-like I"/>
    <property type="match status" value="1"/>
</dbReference>
<evidence type="ECO:0000313" key="5">
    <source>
        <dbReference type="EMBL" id="GCE30930.1"/>
    </source>
</evidence>
<gene>
    <name evidence="5" type="ORF">KDA_64140</name>
</gene>
<dbReference type="SMART" id="SM00354">
    <property type="entry name" value="HTH_LACI"/>
    <property type="match status" value="1"/>
</dbReference>
<accession>A0A402BHY9</accession>
<dbReference type="SUPFAM" id="SSF47413">
    <property type="entry name" value="lambda repressor-like DNA-binding domains"/>
    <property type="match status" value="1"/>
</dbReference>
<keyword evidence="3" id="KW-0804">Transcription</keyword>
<dbReference type="CDD" id="cd01392">
    <property type="entry name" value="HTH_LacI"/>
    <property type="match status" value="1"/>
</dbReference>
<dbReference type="PROSITE" id="PS50932">
    <property type="entry name" value="HTH_LACI_2"/>
    <property type="match status" value="1"/>
</dbReference>
<dbReference type="EMBL" id="BIFT01000002">
    <property type="protein sequence ID" value="GCE30930.1"/>
    <property type="molecule type" value="Genomic_DNA"/>
</dbReference>
<keyword evidence="1" id="KW-0805">Transcription regulation</keyword>
<evidence type="ECO:0000256" key="2">
    <source>
        <dbReference type="ARBA" id="ARBA00023125"/>
    </source>
</evidence>
<evidence type="ECO:0000256" key="1">
    <source>
        <dbReference type="ARBA" id="ARBA00023015"/>
    </source>
</evidence>
<dbReference type="InterPro" id="IPR010982">
    <property type="entry name" value="Lambda_DNA-bd_dom_sf"/>
</dbReference>
<dbReference type="InterPro" id="IPR046335">
    <property type="entry name" value="LacI/GalR-like_sensor"/>
</dbReference>
<dbReference type="GO" id="GO:0003700">
    <property type="term" value="F:DNA-binding transcription factor activity"/>
    <property type="evidence" value="ECO:0007669"/>
    <property type="project" value="TreeGrafter"/>
</dbReference>